<dbReference type="GO" id="GO:0003700">
    <property type="term" value="F:DNA-binding transcription factor activity"/>
    <property type="evidence" value="ECO:0007669"/>
    <property type="project" value="InterPro"/>
</dbReference>
<comment type="caution">
    <text evidence="7">The sequence shown here is derived from an EMBL/GenBank/DDBJ whole genome shotgun (WGS) entry which is preliminary data.</text>
</comment>
<dbReference type="SUPFAM" id="SSF51445">
    <property type="entry name" value="(Trans)glycosidases"/>
    <property type="match status" value="1"/>
</dbReference>
<accession>A0A4Y8LQQ6</accession>
<dbReference type="AlphaFoldDB" id="A0A4Y8LQQ6"/>
<evidence type="ECO:0000259" key="5">
    <source>
        <dbReference type="PROSITE" id="PS50061"/>
    </source>
</evidence>
<evidence type="ECO:0000256" key="3">
    <source>
        <dbReference type="ARBA" id="ARBA00023295"/>
    </source>
</evidence>
<feature type="active site" description="Nucleophile" evidence="4">
    <location>
        <position position="271"/>
    </location>
</feature>
<reference evidence="7 8" key="1">
    <citation type="submission" date="2019-03" db="EMBL/GenBank/DDBJ databases">
        <title>Cohnella endophytica sp. nov., a novel endophytic bacterium isolated from bark of Sonneratia apetala.</title>
        <authorList>
            <person name="Tuo L."/>
        </authorList>
    </citation>
    <scope>NUCLEOTIDE SEQUENCE [LARGE SCALE GENOMIC DNA]</scope>
    <source>
        <strain evidence="7 8">CCTCC AB 208254</strain>
    </source>
</reference>
<dbReference type="Proteomes" id="UP000297900">
    <property type="component" value="Unassembled WGS sequence"/>
</dbReference>
<dbReference type="GO" id="GO:0006080">
    <property type="term" value="P:substituted mannan metabolic process"/>
    <property type="evidence" value="ECO:0007669"/>
    <property type="project" value="InterPro"/>
</dbReference>
<organism evidence="7 8">
    <name type="scientific">Cohnella luojiensis</name>
    <dbReference type="NCBI Taxonomy" id="652876"/>
    <lineage>
        <taxon>Bacteria</taxon>
        <taxon>Bacillati</taxon>
        <taxon>Bacillota</taxon>
        <taxon>Bacilli</taxon>
        <taxon>Bacillales</taxon>
        <taxon>Paenibacillaceae</taxon>
        <taxon>Cohnella</taxon>
    </lineage>
</organism>
<dbReference type="PRINTS" id="PR00739">
    <property type="entry name" value="GLHYDRLASE26"/>
</dbReference>
<sequence length="345" mass="39716">MANIAWNRRLQVEPKLINKHADDCAKRLMAYLCDTYGKRMLTGQQIGVLSTPEMDVIHNETGKYPAIGGFDFMNDSPSRVEWGTVGTDTELALKWWEDGGIVTFCWHWNAPKDLIDQQPDNGWHRGFYTTATTFDISHAMDDPTSEDYALLLRDIDVISALLAKLRDAGVPVLWRPLHEASGAWFWWGAKGAEPCIKLWKLMYERMTNKHELHNLIWVWNGQHKDWYPGDEFVDIIGEDIYSPEKNYSSNVKRFRQALDYTSATKIIALSENGPLPDPDSMLADGALWAWNCTWYGTFVQKQDNDGFAVVSEQYTERDMLQKVYHHAFTVTRDELPDLESYPLPE</sequence>
<gene>
    <name evidence="7" type="ORF">E2980_20080</name>
</gene>
<dbReference type="PANTHER" id="PTHR40079">
    <property type="entry name" value="MANNAN ENDO-1,4-BETA-MANNOSIDASE E-RELATED"/>
    <property type="match status" value="1"/>
</dbReference>
<evidence type="ECO:0000313" key="8">
    <source>
        <dbReference type="Proteomes" id="UP000297900"/>
    </source>
</evidence>
<evidence type="ECO:0000256" key="2">
    <source>
        <dbReference type="ARBA" id="ARBA00022801"/>
    </source>
</evidence>
<dbReference type="OrthoDB" id="9803686at2"/>
<dbReference type="InterPro" id="IPR017853">
    <property type="entry name" value="GH"/>
</dbReference>
<feature type="active site" description="Proton donor" evidence="4">
    <location>
        <position position="179"/>
    </location>
</feature>
<dbReference type="GO" id="GO:0043565">
    <property type="term" value="F:sequence-specific DNA binding"/>
    <property type="evidence" value="ECO:0007669"/>
    <property type="project" value="InterPro"/>
</dbReference>
<evidence type="ECO:0000259" key="6">
    <source>
        <dbReference type="PROSITE" id="PS51764"/>
    </source>
</evidence>
<feature type="domain" description="ETS" evidence="5">
    <location>
        <begin position="196"/>
        <end position="266"/>
    </location>
</feature>
<proteinExistence type="inferred from homology"/>
<dbReference type="GO" id="GO:0016985">
    <property type="term" value="F:mannan endo-1,4-beta-mannosidase activity"/>
    <property type="evidence" value="ECO:0007669"/>
    <property type="project" value="InterPro"/>
</dbReference>
<dbReference type="EMBL" id="SOMN01000038">
    <property type="protein sequence ID" value="TFE23058.1"/>
    <property type="molecule type" value="Genomic_DNA"/>
</dbReference>
<dbReference type="Gene3D" id="3.20.20.80">
    <property type="entry name" value="Glycosidases"/>
    <property type="match status" value="1"/>
</dbReference>
<dbReference type="PROSITE" id="PS50061">
    <property type="entry name" value="ETS_DOMAIN_3"/>
    <property type="match status" value="1"/>
</dbReference>
<feature type="domain" description="GH26" evidence="6">
    <location>
        <begin position="23"/>
        <end position="333"/>
    </location>
</feature>
<protein>
    <submittedName>
        <fullName evidence="7">Beta-mannosidase</fullName>
    </submittedName>
</protein>
<dbReference type="InterPro" id="IPR000805">
    <property type="entry name" value="Glyco_hydro_26"/>
</dbReference>
<evidence type="ECO:0000256" key="4">
    <source>
        <dbReference type="PROSITE-ProRule" id="PRU01100"/>
    </source>
</evidence>
<evidence type="ECO:0000256" key="1">
    <source>
        <dbReference type="ARBA" id="ARBA00007754"/>
    </source>
</evidence>
<dbReference type="Pfam" id="PF02156">
    <property type="entry name" value="Glyco_hydro_26"/>
    <property type="match status" value="1"/>
</dbReference>
<keyword evidence="8" id="KW-1185">Reference proteome</keyword>
<dbReference type="InterPro" id="IPR022790">
    <property type="entry name" value="GH26_dom"/>
</dbReference>
<dbReference type="InterPro" id="IPR000418">
    <property type="entry name" value="Ets_dom"/>
</dbReference>
<dbReference type="PANTHER" id="PTHR40079:SF4">
    <property type="entry name" value="GH26 DOMAIN-CONTAINING PROTEIN-RELATED"/>
    <property type="match status" value="1"/>
</dbReference>
<name>A0A4Y8LQQ6_9BACL</name>
<keyword evidence="2 4" id="KW-0378">Hydrolase</keyword>
<keyword evidence="3 4" id="KW-0326">Glycosidase</keyword>
<comment type="similarity">
    <text evidence="1 4">Belongs to the glycosyl hydrolase 26 family.</text>
</comment>
<dbReference type="PROSITE" id="PS51764">
    <property type="entry name" value="GH26"/>
    <property type="match status" value="1"/>
</dbReference>
<dbReference type="RefSeq" id="WP_135154033.1">
    <property type="nucleotide sequence ID" value="NZ_SOMN01000038.1"/>
</dbReference>
<evidence type="ECO:0000313" key="7">
    <source>
        <dbReference type="EMBL" id="TFE23058.1"/>
    </source>
</evidence>